<keyword evidence="7" id="KW-1185">Reference proteome</keyword>
<keyword evidence="1" id="KW-0963">Cytoplasm</keyword>
<dbReference type="InterPro" id="IPR009060">
    <property type="entry name" value="UBA-like_sf"/>
</dbReference>
<dbReference type="SMART" id="SM00165">
    <property type="entry name" value="UBA"/>
    <property type="match status" value="1"/>
</dbReference>
<dbReference type="InterPro" id="IPR036322">
    <property type="entry name" value="WD40_repeat_dom_sf"/>
</dbReference>
<dbReference type="STRING" id="2903.R1BB13"/>
<name>A0A0D3I5B7_EMIH1</name>
<evidence type="ECO:0000256" key="4">
    <source>
        <dbReference type="PROSITE-ProRule" id="PRU00221"/>
    </source>
</evidence>
<dbReference type="GO" id="GO:0005634">
    <property type="term" value="C:nucleus"/>
    <property type="evidence" value="ECO:0007669"/>
    <property type="project" value="TreeGrafter"/>
</dbReference>
<organism evidence="6 7">
    <name type="scientific">Emiliania huxleyi (strain CCMP1516)</name>
    <dbReference type="NCBI Taxonomy" id="280463"/>
    <lineage>
        <taxon>Eukaryota</taxon>
        <taxon>Haptista</taxon>
        <taxon>Haptophyta</taxon>
        <taxon>Prymnesiophyceae</taxon>
        <taxon>Isochrysidales</taxon>
        <taxon>Noelaerhabdaceae</taxon>
        <taxon>Emiliania</taxon>
    </lineage>
</organism>
<evidence type="ECO:0000259" key="5">
    <source>
        <dbReference type="PROSITE" id="PS50030"/>
    </source>
</evidence>
<dbReference type="Proteomes" id="UP000013827">
    <property type="component" value="Unassembled WGS sequence"/>
</dbReference>
<reference evidence="7" key="1">
    <citation type="journal article" date="2013" name="Nature">
        <title>Pan genome of the phytoplankton Emiliania underpins its global distribution.</title>
        <authorList>
            <person name="Read B.A."/>
            <person name="Kegel J."/>
            <person name="Klute M.J."/>
            <person name="Kuo A."/>
            <person name="Lefebvre S.C."/>
            <person name="Maumus F."/>
            <person name="Mayer C."/>
            <person name="Miller J."/>
            <person name="Monier A."/>
            <person name="Salamov A."/>
            <person name="Young J."/>
            <person name="Aguilar M."/>
            <person name="Claverie J.M."/>
            <person name="Frickenhaus S."/>
            <person name="Gonzalez K."/>
            <person name="Herman E.K."/>
            <person name="Lin Y.C."/>
            <person name="Napier J."/>
            <person name="Ogata H."/>
            <person name="Sarno A.F."/>
            <person name="Shmutz J."/>
            <person name="Schroeder D."/>
            <person name="de Vargas C."/>
            <person name="Verret F."/>
            <person name="von Dassow P."/>
            <person name="Valentin K."/>
            <person name="Van de Peer Y."/>
            <person name="Wheeler G."/>
            <person name="Dacks J.B."/>
            <person name="Delwiche C.F."/>
            <person name="Dyhrman S.T."/>
            <person name="Glockner G."/>
            <person name="John U."/>
            <person name="Richards T."/>
            <person name="Worden A.Z."/>
            <person name="Zhang X."/>
            <person name="Grigoriev I.V."/>
            <person name="Allen A.E."/>
            <person name="Bidle K."/>
            <person name="Borodovsky M."/>
            <person name="Bowler C."/>
            <person name="Brownlee C."/>
            <person name="Cock J.M."/>
            <person name="Elias M."/>
            <person name="Gladyshev V.N."/>
            <person name="Groth M."/>
            <person name="Guda C."/>
            <person name="Hadaegh A."/>
            <person name="Iglesias-Rodriguez M.D."/>
            <person name="Jenkins J."/>
            <person name="Jones B.M."/>
            <person name="Lawson T."/>
            <person name="Leese F."/>
            <person name="Lindquist E."/>
            <person name="Lobanov A."/>
            <person name="Lomsadze A."/>
            <person name="Malik S.B."/>
            <person name="Marsh M.E."/>
            <person name="Mackinder L."/>
            <person name="Mock T."/>
            <person name="Mueller-Roeber B."/>
            <person name="Pagarete A."/>
            <person name="Parker M."/>
            <person name="Probert I."/>
            <person name="Quesneville H."/>
            <person name="Raines C."/>
            <person name="Rensing S.A."/>
            <person name="Riano-Pachon D.M."/>
            <person name="Richier S."/>
            <person name="Rokitta S."/>
            <person name="Shiraiwa Y."/>
            <person name="Soanes D.M."/>
            <person name="van der Giezen M."/>
            <person name="Wahlund T.M."/>
            <person name="Williams B."/>
            <person name="Wilson W."/>
            <person name="Wolfe G."/>
            <person name="Wurch L.L."/>
        </authorList>
    </citation>
    <scope>NUCLEOTIDE SEQUENCE</scope>
</reference>
<dbReference type="Pfam" id="PF00400">
    <property type="entry name" value="WD40"/>
    <property type="match status" value="2"/>
</dbReference>
<evidence type="ECO:0000256" key="2">
    <source>
        <dbReference type="ARBA" id="ARBA00022574"/>
    </source>
</evidence>
<dbReference type="Gene3D" id="1.10.8.10">
    <property type="entry name" value="DNA helicase RuvA subunit, C-terminal domain"/>
    <property type="match status" value="1"/>
</dbReference>
<dbReference type="InterPro" id="IPR015943">
    <property type="entry name" value="WD40/YVTN_repeat-like_dom_sf"/>
</dbReference>
<dbReference type="EnsemblProtists" id="EOD06452">
    <property type="protein sequence ID" value="EOD06452"/>
    <property type="gene ID" value="EMIHUDRAFT_249883"/>
</dbReference>
<feature type="repeat" description="WD" evidence="4">
    <location>
        <begin position="9"/>
        <end position="39"/>
    </location>
</feature>
<dbReference type="InterPro" id="IPR001680">
    <property type="entry name" value="WD40_rpt"/>
</dbReference>
<sequence>AGGEAECLVLKHEQAVLALALLDDGRLATGAGDGKVTLWTPSAGGAGFTESGGCRVSTPVRGLAPLPGGGFGQVGNDGVLRSFSSDAVEQHASAPCGAYLLCVAALGRGSHQLATGGDDGVVRLWAAPPPPSALACLQELRTPGDVYGLCVLPGGEIFCASDEAGAFMGGGSAQIYWNRGDDIDSVAAQFAMRNGRSALLAQLAAMGFEAARAQAALERAGWDVDAALTMLLG</sequence>
<dbReference type="SUPFAM" id="SSF50978">
    <property type="entry name" value="WD40 repeat-like"/>
    <property type="match status" value="1"/>
</dbReference>
<dbReference type="SUPFAM" id="SSF46934">
    <property type="entry name" value="UBA-like"/>
    <property type="match status" value="1"/>
</dbReference>
<evidence type="ECO:0000313" key="6">
    <source>
        <dbReference type="EnsemblProtists" id="EOD06452"/>
    </source>
</evidence>
<dbReference type="GO" id="GO:0005737">
    <property type="term" value="C:cytoplasm"/>
    <property type="evidence" value="ECO:0007669"/>
    <property type="project" value="TreeGrafter"/>
</dbReference>
<dbReference type="GO" id="GO:0043130">
    <property type="term" value="F:ubiquitin binding"/>
    <property type="evidence" value="ECO:0007669"/>
    <property type="project" value="TreeGrafter"/>
</dbReference>
<dbReference type="GeneID" id="17252605"/>
<dbReference type="PaxDb" id="2903-EOD06452"/>
<dbReference type="SMART" id="SM00320">
    <property type="entry name" value="WD40"/>
    <property type="match status" value="2"/>
</dbReference>
<evidence type="ECO:0000256" key="3">
    <source>
        <dbReference type="ARBA" id="ARBA00022737"/>
    </source>
</evidence>
<evidence type="ECO:0000256" key="1">
    <source>
        <dbReference type="ARBA" id="ARBA00022490"/>
    </source>
</evidence>
<proteinExistence type="predicted"/>
<protein>
    <recommendedName>
        <fullName evidence="5">UBA domain-containing protein</fullName>
    </recommendedName>
</protein>
<keyword evidence="2 4" id="KW-0853">WD repeat</keyword>
<dbReference type="InterPro" id="IPR015940">
    <property type="entry name" value="UBA"/>
</dbReference>
<dbReference type="AlphaFoldDB" id="A0A0D3I5B7"/>
<dbReference type="KEGG" id="ehx:EMIHUDRAFT_249883"/>
<dbReference type="PROSITE" id="PS50082">
    <property type="entry name" value="WD_REPEATS_2"/>
    <property type="match status" value="1"/>
</dbReference>
<dbReference type="RefSeq" id="XP_005758881.1">
    <property type="nucleotide sequence ID" value="XM_005758824.1"/>
</dbReference>
<keyword evidence="3" id="KW-0677">Repeat</keyword>
<dbReference type="PANTHER" id="PTHR19849:SF0">
    <property type="entry name" value="PHOSPHOLIPASE A-2-ACTIVATING PROTEIN"/>
    <property type="match status" value="1"/>
</dbReference>
<dbReference type="Gene3D" id="2.130.10.10">
    <property type="entry name" value="YVTN repeat-like/Quinoprotein amine dehydrogenase"/>
    <property type="match status" value="1"/>
</dbReference>
<feature type="domain" description="UBA" evidence="5">
    <location>
        <begin position="192"/>
        <end position="233"/>
    </location>
</feature>
<dbReference type="GO" id="GO:0043161">
    <property type="term" value="P:proteasome-mediated ubiquitin-dependent protein catabolic process"/>
    <property type="evidence" value="ECO:0007669"/>
    <property type="project" value="TreeGrafter"/>
</dbReference>
<dbReference type="HOGENOM" id="CLU_1192539_0_0_1"/>
<accession>A0A0D3I5B7</accession>
<reference evidence="6" key="2">
    <citation type="submission" date="2024-10" db="UniProtKB">
        <authorList>
            <consortium name="EnsemblProtists"/>
        </authorList>
    </citation>
    <scope>IDENTIFICATION</scope>
</reference>
<dbReference type="PROSITE" id="PS50030">
    <property type="entry name" value="UBA"/>
    <property type="match status" value="1"/>
</dbReference>
<dbReference type="GO" id="GO:0010992">
    <property type="term" value="P:ubiquitin recycling"/>
    <property type="evidence" value="ECO:0007669"/>
    <property type="project" value="TreeGrafter"/>
</dbReference>
<dbReference type="Pfam" id="PF00627">
    <property type="entry name" value="UBA"/>
    <property type="match status" value="1"/>
</dbReference>
<dbReference type="CDD" id="cd14270">
    <property type="entry name" value="UBA"/>
    <property type="match status" value="1"/>
</dbReference>
<evidence type="ECO:0000313" key="7">
    <source>
        <dbReference type="Proteomes" id="UP000013827"/>
    </source>
</evidence>
<dbReference type="PANTHER" id="PTHR19849">
    <property type="entry name" value="PHOSPHOLIPASE A-2-ACTIVATING PROTEIN"/>
    <property type="match status" value="1"/>
</dbReference>